<sequence>MTDSENKNAPRSVISRPVDRALLRLGRDISAARRARRLSQEDLAQRIGTSLSTVRRMEDGNAGTALHTFLSALHVLGRLNDVTKVMTMENDALGMDLLREQLPQRVRRPRRIKADQTSGAKSQYDSASVNPDKLEGF</sequence>
<evidence type="ECO:0000313" key="4">
    <source>
        <dbReference type="Proteomes" id="UP001074635"/>
    </source>
</evidence>
<comment type="caution">
    <text evidence="3">The sequence shown here is derived from an EMBL/GenBank/DDBJ whole genome shotgun (WGS) entry which is preliminary data.</text>
</comment>
<dbReference type="EMBL" id="JAPQTC020000001">
    <property type="protein sequence ID" value="MDT8502925.1"/>
    <property type="molecule type" value="Genomic_DNA"/>
</dbReference>
<dbReference type="Pfam" id="PF13560">
    <property type="entry name" value="HTH_31"/>
    <property type="match status" value="1"/>
</dbReference>
<evidence type="ECO:0000313" key="3">
    <source>
        <dbReference type="EMBL" id="MDT8502925.1"/>
    </source>
</evidence>
<organism evidence="3 4">
    <name type="scientific">Alcaligenes nematophilus</name>
    <dbReference type="NCBI Taxonomy" id="2994643"/>
    <lineage>
        <taxon>Bacteria</taxon>
        <taxon>Pseudomonadati</taxon>
        <taxon>Pseudomonadota</taxon>
        <taxon>Betaproteobacteria</taxon>
        <taxon>Burkholderiales</taxon>
        <taxon>Alcaligenaceae</taxon>
        <taxon>Alcaligenes</taxon>
    </lineage>
</organism>
<feature type="region of interest" description="Disordered" evidence="1">
    <location>
        <begin position="104"/>
        <end position="137"/>
    </location>
</feature>
<evidence type="ECO:0000259" key="2">
    <source>
        <dbReference type="PROSITE" id="PS50943"/>
    </source>
</evidence>
<feature type="compositionally biased region" description="Polar residues" evidence="1">
    <location>
        <begin position="115"/>
        <end position="129"/>
    </location>
</feature>
<dbReference type="InterPro" id="IPR001387">
    <property type="entry name" value="Cro/C1-type_HTH"/>
</dbReference>
<dbReference type="InterPro" id="IPR010982">
    <property type="entry name" value="Lambda_DNA-bd_dom_sf"/>
</dbReference>
<dbReference type="CDD" id="cd00093">
    <property type="entry name" value="HTH_XRE"/>
    <property type="match status" value="1"/>
</dbReference>
<proteinExistence type="predicted"/>
<feature type="domain" description="HTH cro/C1-type" evidence="2">
    <location>
        <begin position="29"/>
        <end position="82"/>
    </location>
</feature>
<reference evidence="3" key="1">
    <citation type="submission" date="2023-08" db="EMBL/GenBank/DDBJ databases">
        <title>Study of Resistomes in environmental pathogenic environmental.</title>
        <authorList>
            <person name="Bhattacharjee A."/>
            <person name="Singh A.K."/>
        </authorList>
    </citation>
    <scope>NUCLEOTIDE SEQUENCE</scope>
    <source>
        <strain evidence="3">S1</strain>
    </source>
</reference>
<gene>
    <name evidence="3" type="ORF">OYC61_001310</name>
</gene>
<dbReference type="PROSITE" id="PS50943">
    <property type="entry name" value="HTH_CROC1"/>
    <property type="match status" value="1"/>
</dbReference>
<accession>A0ABU3MQH3</accession>
<dbReference type="SMART" id="SM00530">
    <property type="entry name" value="HTH_XRE"/>
    <property type="match status" value="1"/>
</dbReference>
<dbReference type="SUPFAM" id="SSF47413">
    <property type="entry name" value="lambda repressor-like DNA-binding domains"/>
    <property type="match status" value="1"/>
</dbReference>
<keyword evidence="4" id="KW-1185">Reference proteome</keyword>
<dbReference type="Gene3D" id="1.10.260.40">
    <property type="entry name" value="lambda repressor-like DNA-binding domains"/>
    <property type="match status" value="1"/>
</dbReference>
<name>A0ABU3MQH3_9BURK</name>
<evidence type="ECO:0000256" key="1">
    <source>
        <dbReference type="SAM" id="MobiDB-lite"/>
    </source>
</evidence>
<dbReference type="Proteomes" id="UP001074635">
    <property type="component" value="Unassembled WGS sequence"/>
</dbReference>
<dbReference type="RefSeq" id="WP_268380941.1">
    <property type="nucleotide sequence ID" value="NZ_JAPQTC020000001.1"/>
</dbReference>
<protein>
    <submittedName>
        <fullName evidence="3">Helix-turn-helix transcriptional regulator</fullName>
    </submittedName>
</protein>